<protein>
    <recommendedName>
        <fullName evidence="1">DOMON domain-containing protein</fullName>
    </recommendedName>
</protein>
<organism evidence="2 3">
    <name type="scientific">Allacma fusca</name>
    <dbReference type="NCBI Taxonomy" id="39272"/>
    <lineage>
        <taxon>Eukaryota</taxon>
        <taxon>Metazoa</taxon>
        <taxon>Ecdysozoa</taxon>
        <taxon>Arthropoda</taxon>
        <taxon>Hexapoda</taxon>
        <taxon>Collembola</taxon>
        <taxon>Symphypleona</taxon>
        <taxon>Sminthuridae</taxon>
        <taxon>Allacma</taxon>
    </lineage>
</organism>
<evidence type="ECO:0000313" key="2">
    <source>
        <dbReference type="EMBL" id="CAG7830462.1"/>
    </source>
</evidence>
<evidence type="ECO:0000313" key="3">
    <source>
        <dbReference type="Proteomes" id="UP000708208"/>
    </source>
</evidence>
<dbReference type="GO" id="GO:0006589">
    <property type="term" value="P:octopamine biosynthetic process"/>
    <property type="evidence" value="ECO:0007669"/>
    <property type="project" value="TreeGrafter"/>
</dbReference>
<name>A0A8J2L8T6_9HEXA</name>
<dbReference type="GO" id="GO:0042420">
    <property type="term" value="P:dopamine catabolic process"/>
    <property type="evidence" value="ECO:0007669"/>
    <property type="project" value="TreeGrafter"/>
</dbReference>
<dbReference type="Proteomes" id="UP000708208">
    <property type="component" value="Unassembled WGS sequence"/>
</dbReference>
<dbReference type="InterPro" id="IPR000945">
    <property type="entry name" value="DBH-like"/>
</dbReference>
<dbReference type="GO" id="GO:0004500">
    <property type="term" value="F:dopamine beta-monooxygenase activity"/>
    <property type="evidence" value="ECO:0007669"/>
    <property type="project" value="InterPro"/>
</dbReference>
<comment type="caution">
    <text evidence="2">The sequence shown here is derived from an EMBL/GenBank/DDBJ whole genome shotgun (WGS) entry which is preliminary data.</text>
</comment>
<sequence length="100" mass="10933">ALTSAYVGFGFSSEGGMYNADMVTGGVDNNGVTYFQDRYSASIGEPVVDMEQNWSLISAREARGVTNLRFVRDFDTGDVQDLPIQDQETYFIWAIGSADG</sequence>
<dbReference type="PANTHER" id="PTHR10157:SF23">
    <property type="entry name" value="MOXD1 HOMOLOG 1"/>
    <property type="match status" value="1"/>
</dbReference>
<dbReference type="SMART" id="SM00664">
    <property type="entry name" value="DoH"/>
    <property type="match status" value="1"/>
</dbReference>
<reference evidence="2" key="1">
    <citation type="submission" date="2021-06" db="EMBL/GenBank/DDBJ databases">
        <authorList>
            <person name="Hodson N. C."/>
            <person name="Mongue J. A."/>
            <person name="Jaron S. K."/>
        </authorList>
    </citation>
    <scope>NUCLEOTIDE SEQUENCE</scope>
</reference>
<dbReference type="CDD" id="cd09631">
    <property type="entry name" value="DOMON_DOH"/>
    <property type="match status" value="1"/>
</dbReference>
<accession>A0A8J2L8T6</accession>
<feature type="non-terminal residue" evidence="2">
    <location>
        <position position="1"/>
    </location>
</feature>
<dbReference type="EMBL" id="CAJVCH010555955">
    <property type="protein sequence ID" value="CAG7830462.1"/>
    <property type="molecule type" value="Genomic_DNA"/>
</dbReference>
<evidence type="ECO:0000259" key="1">
    <source>
        <dbReference type="PROSITE" id="PS50836"/>
    </source>
</evidence>
<proteinExistence type="predicted"/>
<dbReference type="GO" id="GO:0005615">
    <property type="term" value="C:extracellular space"/>
    <property type="evidence" value="ECO:0007669"/>
    <property type="project" value="TreeGrafter"/>
</dbReference>
<dbReference type="GO" id="GO:0030667">
    <property type="term" value="C:secretory granule membrane"/>
    <property type="evidence" value="ECO:0007669"/>
    <property type="project" value="TreeGrafter"/>
</dbReference>
<dbReference type="InterPro" id="IPR005018">
    <property type="entry name" value="DOMON_domain"/>
</dbReference>
<dbReference type="Pfam" id="PF03351">
    <property type="entry name" value="DOMON"/>
    <property type="match status" value="1"/>
</dbReference>
<dbReference type="GO" id="GO:0005507">
    <property type="term" value="F:copper ion binding"/>
    <property type="evidence" value="ECO:0007669"/>
    <property type="project" value="TreeGrafter"/>
</dbReference>
<dbReference type="PROSITE" id="PS50836">
    <property type="entry name" value="DOMON"/>
    <property type="match status" value="1"/>
</dbReference>
<gene>
    <name evidence="2" type="ORF">AFUS01_LOCUS40262</name>
</gene>
<feature type="domain" description="DOMON" evidence="1">
    <location>
        <begin position="1"/>
        <end position="96"/>
    </location>
</feature>
<dbReference type="AlphaFoldDB" id="A0A8J2L8T6"/>
<keyword evidence="3" id="KW-1185">Reference proteome</keyword>
<dbReference type="InterPro" id="IPR045266">
    <property type="entry name" value="DOH_DOMON"/>
</dbReference>
<dbReference type="PANTHER" id="PTHR10157">
    <property type="entry name" value="DOPAMINE BETA HYDROXYLASE RELATED"/>
    <property type="match status" value="1"/>
</dbReference>
<dbReference type="OrthoDB" id="19261at2759"/>
<dbReference type="GO" id="GO:0042421">
    <property type="term" value="P:norepinephrine biosynthetic process"/>
    <property type="evidence" value="ECO:0007669"/>
    <property type="project" value="TreeGrafter"/>
</dbReference>
<feature type="non-terminal residue" evidence="2">
    <location>
        <position position="100"/>
    </location>
</feature>